<dbReference type="Proteomes" id="UP000017800">
    <property type="component" value="Unassembled WGS sequence"/>
</dbReference>
<dbReference type="Pfam" id="PF07087">
    <property type="entry name" value="DUF1353"/>
    <property type="match status" value="1"/>
</dbReference>
<organism evidence="2 3">
    <name type="scientific">Vibrio halioticoli NBRC 102217</name>
    <dbReference type="NCBI Taxonomy" id="1219072"/>
    <lineage>
        <taxon>Bacteria</taxon>
        <taxon>Pseudomonadati</taxon>
        <taxon>Pseudomonadota</taxon>
        <taxon>Gammaproteobacteria</taxon>
        <taxon>Vibrionales</taxon>
        <taxon>Vibrionaceae</taxon>
        <taxon>Vibrio</taxon>
    </lineage>
</organism>
<feature type="region of interest" description="Disordered" evidence="1">
    <location>
        <begin position="55"/>
        <end position="74"/>
    </location>
</feature>
<reference evidence="2 3" key="1">
    <citation type="submission" date="2013-10" db="EMBL/GenBank/DDBJ databases">
        <authorList>
            <person name="Ichikawa N."/>
            <person name="Kimura A."/>
            <person name="Ohji S."/>
            <person name="Hosoyama A."/>
            <person name="Fujita N."/>
        </authorList>
    </citation>
    <scope>NUCLEOTIDE SEQUENCE [LARGE SCALE GENOMIC DNA]</scope>
    <source>
        <strain evidence="2 3">NBRC 102217</strain>
    </source>
</reference>
<dbReference type="InterPro" id="IPR010767">
    <property type="entry name" value="Phage_CGC-2007_Cje0229"/>
</dbReference>
<gene>
    <name evidence="2" type="ORF">VHA01S_015_00100</name>
</gene>
<evidence type="ECO:0008006" key="4">
    <source>
        <dbReference type="Google" id="ProtNLM"/>
    </source>
</evidence>
<evidence type="ECO:0000256" key="1">
    <source>
        <dbReference type="SAM" id="MobiDB-lite"/>
    </source>
</evidence>
<feature type="compositionally biased region" description="Basic residues" evidence="1">
    <location>
        <begin position="65"/>
        <end position="74"/>
    </location>
</feature>
<dbReference type="EMBL" id="BAUJ01000015">
    <property type="protein sequence ID" value="GAD89114.1"/>
    <property type="molecule type" value="Genomic_DNA"/>
</dbReference>
<dbReference type="AlphaFoldDB" id="V5F1W8"/>
<sequence length="74" mass="8420">MRASLVHDALYQLLRCEYLPATAKDAADKIFEQLCINDGVNEFTAHMYYLGLKLGGKPASDPRNQKPRLKAPWR</sequence>
<dbReference type="RefSeq" id="WP_023403486.1">
    <property type="nucleotide sequence ID" value="NZ_BAUJ01000015.1"/>
</dbReference>
<dbReference type="eggNOG" id="ENOG5033P68">
    <property type="taxonomic scope" value="Bacteria"/>
</dbReference>
<proteinExistence type="predicted"/>
<accession>V5F1W8</accession>
<protein>
    <recommendedName>
        <fullName evidence="4">DUF1353 domain-containing protein</fullName>
    </recommendedName>
</protein>
<evidence type="ECO:0000313" key="3">
    <source>
        <dbReference type="Proteomes" id="UP000017800"/>
    </source>
</evidence>
<evidence type="ECO:0000313" key="2">
    <source>
        <dbReference type="EMBL" id="GAD89114.1"/>
    </source>
</evidence>
<reference evidence="2 3" key="2">
    <citation type="submission" date="2013-11" db="EMBL/GenBank/DDBJ databases">
        <title>Whole genome shotgun sequence of Vibrio halioticoli NBRC 102217.</title>
        <authorList>
            <person name="Isaki S."/>
            <person name="Kimura A."/>
            <person name="Ohji S."/>
            <person name="Hosoyama A."/>
            <person name="Fujita N."/>
            <person name="Hashimoto M."/>
            <person name="Hosoyama Y."/>
            <person name="Yamazoe A."/>
        </authorList>
    </citation>
    <scope>NUCLEOTIDE SEQUENCE [LARGE SCALE GENOMIC DNA]</scope>
    <source>
        <strain evidence="2 3">NBRC 102217</strain>
    </source>
</reference>
<name>V5F1W8_9VIBR</name>
<keyword evidence="3" id="KW-1185">Reference proteome</keyword>
<comment type="caution">
    <text evidence="2">The sequence shown here is derived from an EMBL/GenBank/DDBJ whole genome shotgun (WGS) entry which is preliminary data.</text>
</comment>